<evidence type="ECO:0000256" key="3">
    <source>
        <dbReference type="ARBA" id="ARBA00047960"/>
    </source>
</evidence>
<organism evidence="7 8">
    <name type="scientific">Papaver atlanticum</name>
    <dbReference type="NCBI Taxonomy" id="357466"/>
    <lineage>
        <taxon>Eukaryota</taxon>
        <taxon>Viridiplantae</taxon>
        <taxon>Streptophyta</taxon>
        <taxon>Embryophyta</taxon>
        <taxon>Tracheophyta</taxon>
        <taxon>Spermatophyta</taxon>
        <taxon>Magnoliopsida</taxon>
        <taxon>Ranunculales</taxon>
        <taxon>Papaveraceae</taxon>
        <taxon>Papaveroideae</taxon>
        <taxon>Papaver</taxon>
    </lineage>
</organism>
<dbReference type="PROSITE" id="PS50405">
    <property type="entry name" value="GST_CTER"/>
    <property type="match status" value="1"/>
</dbReference>
<dbReference type="InterPro" id="IPR036249">
    <property type="entry name" value="Thioredoxin-like_sf"/>
</dbReference>
<evidence type="ECO:0000259" key="5">
    <source>
        <dbReference type="PROSITE" id="PS50404"/>
    </source>
</evidence>
<dbReference type="PANTHER" id="PTHR11260:SF676">
    <property type="entry name" value="GLUTATHIONE S-TRANSFERASE U8"/>
    <property type="match status" value="1"/>
</dbReference>
<dbReference type="Proteomes" id="UP001202328">
    <property type="component" value="Unassembled WGS sequence"/>
</dbReference>
<dbReference type="GO" id="GO:0005737">
    <property type="term" value="C:cytoplasm"/>
    <property type="evidence" value="ECO:0007669"/>
    <property type="project" value="TreeGrafter"/>
</dbReference>
<dbReference type="GO" id="GO:0004364">
    <property type="term" value="F:glutathione transferase activity"/>
    <property type="evidence" value="ECO:0007669"/>
    <property type="project" value="UniProtKB-EC"/>
</dbReference>
<evidence type="ECO:0000256" key="4">
    <source>
        <dbReference type="RuleBase" id="RU003494"/>
    </source>
</evidence>
<feature type="domain" description="GST N-terminal" evidence="5">
    <location>
        <begin position="2"/>
        <end position="81"/>
    </location>
</feature>
<dbReference type="FunFam" id="3.40.30.10:FF:000014">
    <property type="entry name" value="Tau class glutathione S-transferase"/>
    <property type="match status" value="1"/>
</dbReference>
<dbReference type="SFLD" id="SFLDG00358">
    <property type="entry name" value="Main_(cytGST)"/>
    <property type="match status" value="1"/>
</dbReference>
<dbReference type="SUPFAM" id="SSF47616">
    <property type="entry name" value="GST C-terminal domain-like"/>
    <property type="match status" value="1"/>
</dbReference>
<dbReference type="CDD" id="cd03058">
    <property type="entry name" value="GST_N_Tau"/>
    <property type="match status" value="1"/>
</dbReference>
<dbReference type="Pfam" id="PF00043">
    <property type="entry name" value="GST_C"/>
    <property type="match status" value="1"/>
</dbReference>
<dbReference type="Gene3D" id="3.40.30.10">
    <property type="entry name" value="Glutaredoxin"/>
    <property type="match status" value="1"/>
</dbReference>
<evidence type="ECO:0000313" key="7">
    <source>
        <dbReference type="EMBL" id="KAI3935683.1"/>
    </source>
</evidence>
<sequence length="215" mass="25253">MEDLKLIGVWYSTFVCRVKCALQLKGVKYEYIEDDLSNKSDLLLQYNPIHKKVPVLLHGGKPIVESLIILEYIDETWPERYPILPKDPYERSKAKFWTKFMGDQESTFWSLIKTTEETKEKKINEILEILKTIEEHGLGDKKFFSGDDMGFVDLAFGTFMRWLKVAEVIKEVKVFETCTRLQAWFERFNEVPVVKENLPSQDELVAHYKLKFCIG</sequence>
<keyword evidence="8" id="KW-1185">Reference proteome</keyword>
<proteinExistence type="inferred from homology"/>
<dbReference type="Pfam" id="PF02798">
    <property type="entry name" value="GST_N"/>
    <property type="match status" value="1"/>
</dbReference>
<dbReference type="CDD" id="cd03185">
    <property type="entry name" value="GST_C_Tau"/>
    <property type="match status" value="1"/>
</dbReference>
<evidence type="ECO:0000313" key="8">
    <source>
        <dbReference type="Proteomes" id="UP001202328"/>
    </source>
</evidence>
<comment type="caution">
    <text evidence="7">The sequence shown here is derived from an EMBL/GenBank/DDBJ whole genome shotgun (WGS) entry which is preliminary data.</text>
</comment>
<dbReference type="AlphaFoldDB" id="A0AAD4XQX6"/>
<protein>
    <recommendedName>
        <fullName evidence="1">glutathione transferase</fullName>
        <ecNumber evidence="1">2.5.1.18</ecNumber>
    </recommendedName>
</protein>
<dbReference type="Gene3D" id="1.20.1050.10">
    <property type="match status" value="1"/>
</dbReference>
<feature type="domain" description="GST C-terminal" evidence="6">
    <location>
        <begin position="87"/>
        <end position="212"/>
    </location>
</feature>
<keyword evidence="2" id="KW-0808">Transferase</keyword>
<dbReference type="SUPFAM" id="SSF52833">
    <property type="entry name" value="Thioredoxin-like"/>
    <property type="match status" value="1"/>
</dbReference>
<accession>A0AAD4XQX6</accession>
<dbReference type="EMBL" id="JAJJMB010006234">
    <property type="protein sequence ID" value="KAI3935683.1"/>
    <property type="molecule type" value="Genomic_DNA"/>
</dbReference>
<evidence type="ECO:0000256" key="2">
    <source>
        <dbReference type="ARBA" id="ARBA00022679"/>
    </source>
</evidence>
<dbReference type="InterPro" id="IPR004045">
    <property type="entry name" value="Glutathione_S-Trfase_N"/>
</dbReference>
<evidence type="ECO:0000259" key="6">
    <source>
        <dbReference type="PROSITE" id="PS50405"/>
    </source>
</evidence>
<dbReference type="GO" id="GO:0006749">
    <property type="term" value="P:glutathione metabolic process"/>
    <property type="evidence" value="ECO:0007669"/>
    <property type="project" value="InterPro"/>
</dbReference>
<dbReference type="InterPro" id="IPR004046">
    <property type="entry name" value="GST_C"/>
</dbReference>
<comment type="catalytic activity">
    <reaction evidence="3">
        <text>RX + glutathione = an S-substituted glutathione + a halide anion + H(+)</text>
        <dbReference type="Rhea" id="RHEA:16437"/>
        <dbReference type="ChEBI" id="CHEBI:15378"/>
        <dbReference type="ChEBI" id="CHEBI:16042"/>
        <dbReference type="ChEBI" id="CHEBI:17792"/>
        <dbReference type="ChEBI" id="CHEBI:57925"/>
        <dbReference type="ChEBI" id="CHEBI:90779"/>
        <dbReference type="EC" id="2.5.1.18"/>
    </reaction>
</comment>
<dbReference type="InterPro" id="IPR045074">
    <property type="entry name" value="GST_C_Tau"/>
</dbReference>
<name>A0AAD4XQX6_9MAGN</name>
<dbReference type="InterPro" id="IPR040079">
    <property type="entry name" value="Glutathione_S-Trfase"/>
</dbReference>
<dbReference type="SFLD" id="SFLDS00019">
    <property type="entry name" value="Glutathione_Transferase_(cytos"/>
    <property type="match status" value="1"/>
</dbReference>
<dbReference type="InterPro" id="IPR036282">
    <property type="entry name" value="Glutathione-S-Trfase_C_sf"/>
</dbReference>
<gene>
    <name evidence="7" type="ORF">MKW98_022691</name>
</gene>
<reference evidence="7" key="1">
    <citation type="submission" date="2022-04" db="EMBL/GenBank/DDBJ databases">
        <title>A functionally conserved STORR gene fusion in Papaver species that diverged 16.8 million years ago.</title>
        <authorList>
            <person name="Catania T."/>
        </authorList>
    </citation>
    <scope>NUCLEOTIDE SEQUENCE</scope>
    <source>
        <strain evidence="7">S-188037</strain>
    </source>
</reference>
<evidence type="ECO:0000256" key="1">
    <source>
        <dbReference type="ARBA" id="ARBA00012452"/>
    </source>
</evidence>
<dbReference type="EC" id="2.5.1.18" evidence="1"/>
<dbReference type="PANTHER" id="PTHR11260">
    <property type="entry name" value="GLUTATHIONE S-TRANSFERASE, GST, SUPERFAMILY, GST DOMAIN CONTAINING"/>
    <property type="match status" value="1"/>
</dbReference>
<dbReference type="SFLD" id="SFLDG01152">
    <property type="entry name" value="Main.3:_Omega-_and_Tau-like"/>
    <property type="match status" value="1"/>
</dbReference>
<dbReference type="PROSITE" id="PS50404">
    <property type="entry name" value="GST_NTER"/>
    <property type="match status" value="1"/>
</dbReference>
<dbReference type="InterPro" id="IPR010987">
    <property type="entry name" value="Glutathione-S-Trfase_C-like"/>
</dbReference>
<dbReference type="InterPro" id="IPR045073">
    <property type="entry name" value="Omega/Tau-like"/>
</dbReference>
<comment type="similarity">
    <text evidence="4">Belongs to the GST superfamily.</text>
</comment>